<feature type="domain" description="Heterokaryon incompatibility" evidence="1">
    <location>
        <begin position="162"/>
        <end position="325"/>
    </location>
</feature>
<keyword evidence="3" id="KW-1185">Reference proteome</keyword>
<organism evidence="2 3">
    <name type="scientific">Fusarium albosuccineum</name>
    <dbReference type="NCBI Taxonomy" id="1237068"/>
    <lineage>
        <taxon>Eukaryota</taxon>
        <taxon>Fungi</taxon>
        <taxon>Dikarya</taxon>
        <taxon>Ascomycota</taxon>
        <taxon>Pezizomycotina</taxon>
        <taxon>Sordariomycetes</taxon>
        <taxon>Hypocreomycetidae</taxon>
        <taxon>Hypocreales</taxon>
        <taxon>Nectriaceae</taxon>
        <taxon>Fusarium</taxon>
        <taxon>Fusarium decemcellulare species complex</taxon>
    </lineage>
</organism>
<dbReference type="AlphaFoldDB" id="A0A8H4L8L7"/>
<evidence type="ECO:0000313" key="2">
    <source>
        <dbReference type="EMBL" id="KAF4463610.1"/>
    </source>
</evidence>
<dbReference type="Proteomes" id="UP000554235">
    <property type="component" value="Unassembled WGS sequence"/>
</dbReference>
<evidence type="ECO:0000313" key="3">
    <source>
        <dbReference type="Proteomes" id="UP000554235"/>
    </source>
</evidence>
<proteinExistence type="predicted"/>
<gene>
    <name evidence="2" type="ORF">FALBO_9562</name>
</gene>
<reference evidence="2 3" key="1">
    <citation type="submission" date="2020-01" db="EMBL/GenBank/DDBJ databases">
        <title>Identification and distribution of gene clusters putatively required for synthesis of sphingolipid metabolism inhibitors in phylogenetically diverse species of the filamentous fungus Fusarium.</title>
        <authorList>
            <person name="Kim H.-S."/>
            <person name="Busman M."/>
            <person name="Brown D.W."/>
            <person name="Divon H."/>
            <person name="Uhlig S."/>
            <person name="Proctor R.H."/>
        </authorList>
    </citation>
    <scope>NUCLEOTIDE SEQUENCE [LARGE SCALE GENOMIC DNA]</scope>
    <source>
        <strain evidence="2 3">NRRL 20459</strain>
    </source>
</reference>
<evidence type="ECO:0000259" key="1">
    <source>
        <dbReference type="Pfam" id="PF06985"/>
    </source>
</evidence>
<comment type="caution">
    <text evidence="2">The sequence shown here is derived from an EMBL/GenBank/DDBJ whole genome shotgun (WGS) entry which is preliminary data.</text>
</comment>
<dbReference type="PANTHER" id="PTHR33112:SF16">
    <property type="entry name" value="HETEROKARYON INCOMPATIBILITY DOMAIN-CONTAINING PROTEIN"/>
    <property type="match status" value="1"/>
</dbReference>
<sequence>MGSENPRNDAPGVLPAELCDKCRTISLNDGMGQDANEASPVEADDRLGMVDGTTFELDYQLDDLAPRFPYLLASADNGCHFCRALYEAFTVDEKTKEIMHQLPSGREHPVVGEMKYVYDEDEDDVENNTRENGALRLTLTMLRKGQEEPWLFFDFLVEGVPALSYCWGNAQDAQDQTKTTEQSLPQKLVEIESNSLSPVIRDAVQITRSLSIPYLWIDALCILQGHVSDWSQHACVMDKIYGSARVTVAALSSESCNQQFRFATTLPLYIPFQSTLNPSVSGFYRLRYLGIGRFDKLRKNELVNQTTFFNIGNSRWRSRGWTFQEDVTSSRVLFFGRSDIFFTCPSSQQCFGGNECLETCGDRISDPVYNWSNPMQVHLYWLEFASNYSDRCNFTRNTDLLPAISGLASFFRRKLKCRSTDYVAGLWKDYLHIGVLWCKSAWLKQHKPTLGECLADLAAGPFICPSWTWANHGEVVFLCFDHVNYRKRCQIDVRTTVKGSDPYGEIEVAFLSVTGKVATLDSEFLTRATNEAEYGEWCKWRPKKRGIRAYWRFWLDWDPSVSTEAWGDLKMLLLGSAQGSEDEGRSVFGLLIHKVGISDPSEFSKVGVFFSASGVNFTEEWGLRLVDRGRSSVVRLI</sequence>
<dbReference type="InterPro" id="IPR010730">
    <property type="entry name" value="HET"/>
</dbReference>
<dbReference type="OrthoDB" id="2958217at2759"/>
<dbReference type="Pfam" id="PF06985">
    <property type="entry name" value="HET"/>
    <property type="match status" value="1"/>
</dbReference>
<protein>
    <recommendedName>
        <fullName evidence="1">Heterokaryon incompatibility domain-containing protein</fullName>
    </recommendedName>
</protein>
<dbReference type="EMBL" id="JAADYS010001333">
    <property type="protein sequence ID" value="KAF4463610.1"/>
    <property type="molecule type" value="Genomic_DNA"/>
</dbReference>
<dbReference type="PANTHER" id="PTHR33112">
    <property type="entry name" value="DOMAIN PROTEIN, PUTATIVE-RELATED"/>
    <property type="match status" value="1"/>
</dbReference>
<name>A0A8H4L8L7_9HYPO</name>
<accession>A0A8H4L8L7</accession>